<dbReference type="PROSITE" id="PS51898">
    <property type="entry name" value="TYR_RECOMBINASE"/>
    <property type="match status" value="1"/>
</dbReference>
<dbReference type="EMBL" id="CP096563">
    <property type="protein sequence ID" value="UPU40530.1"/>
    <property type="molecule type" value="Genomic_DNA"/>
</dbReference>
<evidence type="ECO:0000313" key="6">
    <source>
        <dbReference type="EMBL" id="UPU40530.1"/>
    </source>
</evidence>
<evidence type="ECO:0000256" key="2">
    <source>
        <dbReference type="ARBA" id="ARBA00022908"/>
    </source>
</evidence>
<accession>A0AB38R4H4</accession>
<keyword evidence="2" id="KW-0229">DNA integration</keyword>
<dbReference type="Pfam" id="PF14657">
    <property type="entry name" value="Arm-DNA-bind_4"/>
    <property type="match status" value="1"/>
</dbReference>
<dbReference type="GO" id="GO:0015074">
    <property type="term" value="P:DNA integration"/>
    <property type="evidence" value="ECO:0007669"/>
    <property type="project" value="UniProtKB-KW"/>
</dbReference>
<dbReference type="PANTHER" id="PTHR30349:SF64">
    <property type="entry name" value="PROPHAGE INTEGRASE INTD-RELATED"/>
    <property type="match status" value="1"/>
</dbReference>
<dbReference type="InterPro" id="IPR004107">
    <property type="entry name" value="Integrase_SAM-like_N"/>
</dbReference>
<dbReference type="GO" id="GO:0003677">
    <property type="term" value="F:DNA binding"/>
    <property type="evidence" value="ECO:0007669"/>
    <property type="project" value="UniProtKB-KW"/>
</dbReference>
<comment type="similarity">
    <text evidence="1">Belongs to the 'phage' integrase family.</text>
</comment>
<dbReference type="InterPro" id="IPR011010">
    <property type="entry name" value="DNA_brk_join_enz"/>
</dbReference>
<dbReference type="Pfam" id="PF14659">
    <property type="entry name" value="Phage_int_SAM_3"/>
    <property type="match status" value="1"/>
</dbReference>
<dbReference type="InterPro" id="IPR013762">
    <property type="entry name" value="Integrase-like_cat_sf"/>
</dbReference>
<dbReference type="InterPro" id="IPR028259">
    <property type="entry name" value="AP2-like_int_N"/>
</dbReference>
<dbReference type="InterPro" id="IPR002104">
    <property type="entry name" value="Integrase_catalytic"/>
</dbReference>
<dbReference type="SUPFAM" id="SSF56349">
    <property type="entry name" value="DNA breaking-rejoining enzymes"/>
    <property type="match status" value="1"/>
</dbReference>
<evidence type="ECO:0000256" key="4">
    <source>
        <dbReference type="ARBA" id="ARBA00023172"/>
    </source>
</evidence>
<proteinExistence type="inferred from homology"/>
<feature type="domain" description="Tyr recombinase" evidence="5">
    <location>
        <begin position="163"/>
        <end position="351"/>
    </location>
</feature>
<dbReference type="RefSeq" id="WP_064074466.1">
    <property type="nucleotide sequence ID" value="NZ_CP096563.1"/>
</dbReference>
<dbReference type="Gene3D" id="1.10.150.130">
    <property type="match status" value="1"/>
</dbReference>
<evidence type="ECO:0000259" key="5">
    <source>
        <dbReference type="PROSITE" id="PS51898"/>
    </source>
</evidence>
<name>A0AB38R4H4_RHOSG</name>
<keyword evidence="3" id="KW-0238">DNA-binding</keyword>
<dbReference type="AlphaFoldDB" id="A0AB38R4H4"/>
<evidence type="ECO:0000256" key="3">
    <source>
        <dbReference type="ARBA" id="ARBA00023125"/>
    </source>
</evidence>
<dbReference type="PANTHER" id="PTHR30349">
    <property type="entry name" value="PHAGE INTEGRASE-RELATED"/>
    <property type="match status" value="1"/>
</dbReference>
<protein>
    <submittedName>
        <fullName evidence="6">Site-specific integrase</fullName>
    </submittedName>
</protein>
<keyword evidence="7" id="KW-1185">Reference proteome</keyword>
<organism evidence="6 7">
    <name type="scientific">Rhodococcus qingshengii JCM 15477</name>
    <dbReference type="NCBI Taxonomy" id="1303681"/>
    <lineage>
        <taxon>Bacteria</taxon>
        <taxon>Bacillati</taxon>
        <taxon>Actinomycetota</taxon>
        <taxon>Actinomycetes</taxon>
        <taxon>Mycobacteriales</taxon>
        <taxon>Nocardiaceae</taxon>
        <taxon>Rhodococcus</taxon>
        <taxon>Rhodococcus erythropolis group</taxon>
    </lineage>
</organism>
<dbReference type="Gene3D" id="1.10.443.10">
    <property type="entry name" value="Intergrase catalytic core"/>
    <property type="match status" value="1"/>
</dbReference>
<evidence type="ECO:0000256" key="1">
    <source>
        <dbReference type="ARBA" id="ARBA00008857"/>
    </source>
</evidence>
<sequence>MATVSEYETKAGTRYEVRYRTPDHQTTRKRGFKTKRDANAYAARVEVDKQTGAFVHQSAGRATIGELGVEWLGRQAHLKPSSARVVKSAWDNHVKPKWGQTPVGRIKRTHVQQWVADMSVGSGPVTITRCFGVLASILDDAVADRLLVVNPARGVKLPRRKRGEQTYLTMAQLQALAEQAGERRGLVLLLGFGGLRFGEAAGLRVRHLDLLRRRVRVVENAVTVAGRVELGSPKSHAQRTIAVPRLVAEALARQCEGKGRDDIVFPNVRGGHMTLPSAKSWWSGAVERCQAHDPSFPKVGVHALRHTAASLMIAAGANPKAIQAQLGHASATLTMDRYGHLFADQLGDLADALDAAAAESVSKACPEDSLEAALG</sequence>
<evidence type="ECO:0000313" key="7">
    <source>
        <dbReference type="Proteomes" id="UP000831484"/>
    </source>
</evidence>
<dbReference type="GO" id="GO:0006310">
    <property type="term" value="P:DNA recombination"/>
    <property type="evidence" value="ECO:0007669"/>
    <property type="project" value="UniProtKB-KW"/>
</dbReference>
<gene>
    <name evidence="6" type="ORF">M0639_15690</name>
</gene>
<reference evidence="7" key="1">
    <citation type="journal article" date="2022" name="Environ. Microbiol.">
        <title>Functional analysis, diversity, and distribution of carbendazim hydrolases MheI and CbmA, responsible for the initial step in carbendazim degradation.</title>
        <authorList>
            <person name="Zhang M."/>
            <person name="Bai X."/>
            <person name="Li Q."/>
            <person name="Zhang L."/>
            <person name="Zhu Q."/>
            <person name="Gao S."/>
            <person name="Ke Z."/>
            <person name="Jiang M."/>
            <person name="Hu J."/>
            <person name="Qiu J."/>
            <person name="Hong Q."/>
        </authorList>
    </citation>
    <scope>NUCLEOTIDE SEQUENCE [LARGE SCALE GENOMIC DNA]</scope>
    <source>
        <strain evidence="7">djl-6</strain>
    </source>
</reference>
<dbReference type="InterPro" id="IPR050090">
    <property type="entry name" value="Tyrosine_recombinase_XerCD"/>
</dbReference>
<dbReference type="Proteomes" id="UP000831484">
    <property type="component" value="Chromosome"/>
</dbReference>
<dbReference type="CDD" id="cd01189">
    <property type="entry name" value="INT_ICEBs1_C_like"/>
    <property type="match status" value="1"/>
</dbReference>
<keyword evidence="4" id="KW-0233">DNA recombination</keyword>
<dbReference type="Pfam" id="PF00589">
    <property type="entry name" value="Phage_integrase"/>
    <property type="match status" value="1"/>
</dbReference>
<dbReference type="InterPro" id="IPR010998">
    <property type="entry name" value="Integrase_recombinase_N"/>
</dbReference>